<gene>
    <name evidence="2" type="ORF">RM519_02280</name>
</gene>
<organism evidence="2 3">
    <name type="scientific">Urechidicola vernalis</name>
    <dbReference type="NCBI Taxonomy" id="3075600"/>
    <lineage>
        <taxon>Bacteria</taxon>
        <taxon>Pseudomonadati</taxon>
        <taxon>Bacteroidota</taxon>
        <taxon>Flavobacteriia</taxon>
        <taxon>Flavobacteriales</taxon>
        <taxon>Flavobacteriaceae</taxon>
        <taxon>Urechidicola</taxon>
    </lineage>
</organism>
<keyword evidence="3" id="KW-1185">Reference proteome</keyword>
<dbReference type="GO" id="GO:0004527">
    <property type="term" value="F:exonuclease activity"/>
    <property type="evidence" value="ECO:0007669"/>
    <property type="project" value="UniProtKB-KW"/>
</dbReference>
<comment type="caution">
    <text evidence="2">The sequence shown here is derived from an EMBL/GenBank/DDBJ whole genome shotgun (WGS) entry which is preliminary data.</text>
</comment>
<dbReference type="RefSeq" id="WP_311591887.1">
    <property type="nucleotide sequence ID" value="NZ_JAVRHV010000001.1"/>
</dbReference>
<feature type="domain" description="Exonuclease" evidence="1">
    <location>
        <begin position="1"/>
        <end position="166"/>
    </location>
</feature>
<evidence type="ECO:0000313" key="3">
    <source>
        <dbReference type="Proteomes" id="UP001252186"/>
    </source>
</evidence>
<dbReference type="PANTHER" id="PTHR30231:SF37">
    <property type="entry name" value="EXODEOXYRIBONUCLEASE 10"/>
    <property type="match status" value="1"/>
</dbReference>
<dbReference type="Gene3D" id="3.40.1440.10">
    <property type="entry name" value="GIY-YIG endonuclease"/>
    <property type="match status" value="1"/>
</dbReference>
<dbReference type="PANTHER" id="PTHR30231">
    <property type="entry name" value="DNA POLYMERASE III SUBUNIT EPSILON"/>
    <property type="match status" value="1"/>
</dbReference>
<dbReference type="InterPro" id="IPR035901">
    <property type="entry name" value="GIY-YIG_endonuc_sf"/>
</dbReference>
<proteinExistence type="predicted"/>
<reference evidence="2 3" key="1">
    <citation type="submission" date="2023-09" db="EMBL/GenBank/DDBJ databases">
        <authorList>
            <person name="Rey-Velasco X."/>
        </authorList>
    </citation>
    <scope>NUCLEOTIDE SEQUENCE [LARGE SCALE GENOMIC DNA]</scope>
    <source>
        <strain evidence="2 3">P050</strain>
    </source>
</reference>
<accession>A0ABU2Y1H7</accession>
<dbReference type="CDD" id="cd06127">
    <property type="entry name" value="DEDDh"/>
    <property type="match status" value="1"/>
</dbReference>
<dbReference type="InterPro" id="IPR012337">
    <property type="entry name" value="RNaseH-like_sf"/>
</dbReference>
<dbReference type="Pfam" id="PF00929">
    <property type="entry name" value="RNase_T"/>
    <property type="match status" value="1"/>
</dbReference>
<dbReference type="InterPro" id="IPR013520">
    <property type="entry name" value="Ribonucl_H"/>
</dbReference>
<dbReference type="Gene3D" id="3.30.420.10">
    <property type="entry name" value="Ribonuclease H-like superfamily/Ribonuclease H"/>
    <property type="match status" value="1"/>
</dbReference>
<evidence type="ECO:0000313" key="2">
    <source>
        <dbReference type="EMBL" id="MDT0552063.1"/>
    </source>
</evidence>
<dbReference type="NCBIfam" id="TIGR00573">
    <property type="entry name" value="dnaq"/>
    <property type="match status" value="1"/>
</dbReference>
<dbReference type="SMART" id="SM00479">
    <property type="entry name" value="EXOIII"/>
    <property type="match status" value="1"/>
</dbReference>
<dbReference type="InterPro" id="IPR036397">
    <property type="entry name" value="RNaseH_sf"/>
</dbReference>
<dbReference type="EMBL" id="JAVRHV010000001">
    <property type="protein sequence ID" value="MDT0552063.1"/>
    <property type="molecule type" value="Genomic_DNA"/>
</dbReference>
<sequence length="359" mass="41116">MFAVVDIETTGGKYNEEGITEIAIYKYDGHEVIDNLVTLVNPEKDIQPFVVKLTGISNKMLVNAPKFYEMAKRIVEITEGCVIVAHNAHFDYRILKTEFRRLGFEFERETLCTVELSKKLIPEQESYSLGKLCKALAIPVSNRHRAEGDALATVKLLKLLIDKDTDKEILKSHIKQGIEKELPSKLQSILDNLPSENGVYYIHDKMGEVIFMSNTKDIKKSVNKLFLKTSKRSKTIRKLMAKVSFEKTGNELVGRLKFREELSVNKPQFNFNHKNGLSKTIFSNPNLIIVDKGRTAEEKSAILIENDKLIGYCFIDLEYQLNNIDVLKTHLTLLSNNEENRTIIKKHLQKNSVLKLIRF</sequence>
<name>A0ABU2Y1H7_9FLAO</name>
<keyword evidence="2" id="KW-0269">Exonuclease</keyword>
<protein>
    <submittedName>
        <fullName evidence="2">Exonuclease domain-containing protein</fullName>
    </submittedName>
</protein>
<evidence type="ECO:0000259" key="1">
    <source>
        <dbReference type="SMART" id="SM00479"/>
    </source>
</evidence>
<dbReference type="Proteomes" id="UP001252186">
    <property type="component" value="Unassembled WGS sequence"/>
</dbReference>
<keyword evidence="2" id="KW-0540">Nuclease</keyword>
<dbReference type="SUPFAM" id="SSF53098">
    <property type="entry name" value="Ribonuclease H-like"/>
    <property type="match status" value="1"/>
</dbReference>
<dbReference type="InterPro" id="IPR006054">
    <property type="entry name" value="DnaQ"/>
</dbReference>
<keyword evidence="2" id="KW-0378">Hydrolase</keyword>